<feature type="compositionally biased region" description="Basic and acidic residues" evidence="14">
    <location>
        <begin position="1012"/>
        <end position="1030"/>
    </location>
</feature>
<keyword evidence="7 12" id="KW-0862">Zinc</keyword>
<feature type="compositionally biased region" description="Polar residues" evidence="14">
    <location>
        <begin position="583"/>
        <end position="595"/>
    </location>
</feature>
<evidence type="ECO:0000256" key="11">
    <source>
        <dbReference type="ARBA" id="ARBA00023242"/>
    </source>
</evidence>
<feature type="coiled-coil region" evidence="13">
    <location>
        <begin position="903"/>
        <end position="930"/>
    </location>
</feature>
<evidence type="ECO:0000256" key="12">
    <source>
        <dbReference type="PROSITE-ProRule" id="PRU00723"/>
    </source>
</evidence>
<organism evidence="17 18">
    <name type="scientific">Papilio machaon</name>
    <name type="common">Old World swallowtail butterfly</name>
    <dbReference type="NCBI Taxonomy" id="76193"/>
    <lineage>
        <taxon>Eukaryota</taxon>
        <taxon>Metazoa</taxon>
        <taxon>Ecdysozoa</taxon>
        <taxon>Arthropoda</taxon>
        <taxon>Hexapoda</taxon>
        <taxon>Insecta</taxon>
        <taxon>Pterygota</taxon>
        <taxon>Neoptera</taxon>
        <taxon>Endopterygota</taxon>
        <taxon>Lepidoptera</taxon>
        <taxon>Glossata</taxon>
        <taxon>Ditrysia</taxon>
        <taxon>Papilionoidea</taxon>
        <taxon>Papilionidae</taxon>
        <taxon>Papilioninae</taxon>
        <taxon>Papilio</taxon>
    </lineage>
</organism>
<dbReference type="PANTHER" id="PTHR46297:SF1">
    <property type="entry name" value="ZINC FINGER CCCH-TYPE WITH G PATCH DOMAIN-CONTAINING PROTEIN"/>
    <property type="match status" value="1"/>
</dbReference>
<keyword evidence="10" id="KW-0804">Transcription</keyword>
<dbReference type="Pfam" id="PF01585">
    <property type="entry name" value="G-patch"/>
    <property type="match status" value="1"/>
</dbReference>
<dbReference type="STRING" id="76193.A0A0N1IJG9"/>
<dbReference type="GO" id="GO:0000978">
    <property type="term" value="F:RNA polymerase II cis-regulatory region sequence-specific DNA binding"/>
    <property type="evidence" value="ECO:0007669"/>
    <property type="project" value="TreeGrafter"/>
</dbReference>
<evidence type="ECO:0000259" key="16">
    <source>
        <dbReference type="PROSITE" id="PS50174"/>
    </source>
</evidence>
<keyword evidence="13" id="KW-0175">Coiled coil</keyword>
<protein>
    <recommendedName>
        <fullName evidence="3">Zinc finger CCCH-type with G patch domain-containing protein</fullName>
    </recommendedName>
</protein>
<evidence type="ECO:0000256" key="5">
    <source>
        <dbReference type="ARBA" id="ARBA00022723"/>
    </source>
</evidence>
<feature type="region of interest" description="Disordered" evidence="14">
    <location>
        <begin position="937"/>
        <end position="957"/>
    </location>
</feature>
<evidence type="ECO:0000256" key="1">
    <source>
        <dbReference type="ARBA" id="ARBA00004062"/>
    </source>
</evidence>
<evidence type="ECO:0000256" key="4">
    <source>
        <dbReference type="ARBA" id="ARBA00022491"/>
    </source>
</evidence>
<evidence type="ECO:0000313" key="17">
    <source>
        <dbReference type="EMBL" id="KPJ19227.1"/>
    </source>
</evidence>
<evidence type="ECO:0000256" key="3">
    <source>
        <dbReference type="ARBA" id="ARBA00022414"/>
    </source>
</evidence>
<feature type="compositionally biased region" description="Basic and acidic residues" evidence="14">
    <location>
        <begin position="805"/>
        <end position="814"/>
    </location>
</feature>
<keyword evidence="5 12" id="KW-0479">Metal-binding</keyword>
<evidence type="ECO:0000313" key="18">
    <source>
        <dbReference type="Proteomes" id="UP000053240"/>
    </source>
</evidence>
<dbReference type="AlphaFoldDB" id="A0A0N1IJG9"/>
<dbReference type="GO" id="GO:0008270">
    <property type="term" value="F:zinc ion binding"/>
    <property type="evidence" value="ECO:0007669"/>
    <property type="project" value="UniProtKB-KW"/>
</dbReference>
<evidence type="ECO:0000256" key="7">
    <source>
        <dbReference type="ARBA" id="ARBA00022833"/>
    </source>
</evidence>
<feature type="zinc finger region" description="C3H1-type" evidence="12">
    <location>
        <begin position="669"/>
        <end position="692"/>
    </location>
</feature>
<dbReference type="InterPro" id="IPR000467">
    <property type="entry name" value="G_patch_dom"/>
</dbReference>
<dbReference type="GO" id="GO:0001227">
    <property type="term" value="F:DNA-binding transcription repressor activity, RNA polymerase II-specific"/>
    <property type="evidence" value="ECO:0007669"/>
    <property type="project" value="TreeGrafter"/>
</dbReference>
<keyword evidence="8" id="KW-0805">Transcription regulation</keyword>
<evidence type="ECO:0000256" key="10">
    <source>
        <dbReference type="ARBA" id="ARBA00023163"/>
    </source>
</evidence>
<dbReference type="PROSITE" id="PS50174">
    <property type="entry name" value="G_PATCH"/>
    <property type="match status" value="1"/>
</dbReference>
<name>A0A0N1IJG9_PAPMA</name>
<keyword evidence="18" id="KW-1185">Reference proteome</keyword>
<feature type="region of interest" description="Disordered" evidence="14">
    <location>
        <begin position="539"/>
        <end position="565"/>
    </location>
</feature>
<dbReference type="GO" id="GO:0005634">
    <property type="term" value="C:nucleus"/>
    <property type="evidence" value="ECO:0007669"/>
    <property type="project" value="UniProtKB-SubCell"/>
</dbReference>
<feature type="compositionally biased region" description="Acidic residues" evidence="14">
    <location>
        <begin position="789"/>
        <end position="804"/>
    </location>
</feature>
<feature type="compositionally biased region" description="Basic and acidic residues" evidence="14">
    <location>
        <begin position="545"/>
        <end position="554"/>
    </location>
</feature>
<dbReference type="Proteomes" id="UP000053240">
    <property type="component" value="Unassembled WGS sequence"/>
</dbReference>
<evidence type="ECO:0000256" key="6">
    <source>
        <dbReference type="ARBA" id="ARBA00022771"/>
    </source>
</evidence>
<comment type="subcellular location">
    <subcellularLocation>
        <location evidence="2">Nucleus</location>
    </subcellularLocation>
</comment>
<evidence type="ECO:0000256" key="13">
    <source>
        <dbReference type="SAM" id="Coils"/>
    </source>
</evidence>
<evidence type="ECO:0000256" key="2">
    <source>
        <dbReference type="ARBA" id="ARBA00004123"/>
    </source>
</evidence>
<feature type="domain" description="C3H1-type" evidence="15">
    <location>
        <begin position="669"/>
        <end position="692"/>
    </location>
</feature>
<evidence type="ECO:0000256" key="9">
    <source>
        <dbReference type="ARBA" id="ARBA00023125"/>
    </source>
</evidence>
<gene>
    <name evidence="17" type="ORF">RR48_04658</name>
</gene>
<feature type="region of interest" description="Disordered" evidence="14">
    <location>
        <begin position="177"/>
        <end position="201"/>
    </location>
</feature>
<dbReference type="PANTHER" id="PTHR46297">
    <property type="entry name" value="ZINC FINGER CCCH-TYPE WITH G PATCH DOMAIN-CONTAINING PROTEIN"/>
    <property type="match status" value="1"/>
</dbReference>
<feature type="region of interest" description="Disordered" evidence="14">
    <location>
        <begin position="788"/>
        <end position="824"/>
    </location>
</feature>
<feature type="region of interest" description="Disordered" evidence="14">
    <location>
        <begin position="583"/>
        <end position="605"/>
    </location>
</feature>
<dbReference type="Gene3D" id="2.30.30.1190">
    <property type="match status" value="1"/>
</dbReference>
<feature type="domain" description="G-patch" evidence="16">
    <location>
        <begin position="844"/>
        <end position="890"/>
    </location>
</feature>
<keyword evidence="4" id="KW-0678">Repressor</keyword>
<keyword evidence="9" id="KW-0238">DNA-binding</keyword>
<accession>A0A0N1IJG9</accession>
<sequence>MLEAEEVDVDFFTPVSSTSLSKIFSIDKHIEDKENASLVYVPQPVQNDAQQKHEESKASHIIYASVFYAYEWSNNAYVSKGKTGAAILKNQKTERYNIILYDSNKVTLSCTNISPQLKVVVKENANLSFYDNTGKYWSLYGTEAEISKCIENLKLFGVTIDNSNEDSKSQPEIMKCEENNTLTQNPTDHKESDTDSSINRRTKDSILKRMATMGHSVLPMQSTNYTKSNSSDSDDSAEKVIRYKPQRSIGKTKASEKIDCTDSCTEINWKKTSPISQSPENITVTSYDHRIVPISGSNIINNPILNNSNELNLFMSEQRISNSEIRINMNRMTDKLDKILDNIQGVCNKGNNNIGYENNIIQKLLAEYENKIKLYEDFIMSKGLDCSILKSSQKQENDDLNIHKNKITNLQSIIEKQEKENSRLCNELKSLEEKYKILCKEREEEYDIKMKEVTSLRYELNVKNEELKTQAVEMESNKMQNKDDIKNKLKSIMNRTFHALSANFDLQFENDSLAEAQGDMRESLLTLKSQMQKLIQVTQESLDAQSKEPNKEQNVESNVLGTDSSKNELDDEYALFMQEMSKSGAYSTENNQDSTETSKEDGNKSDIEDELATLLGMKCAVYHTHKWGGQPSLHNAMVSSVEPHQDNDQFSDLQVRVLFTHPTHAEMLPCPFYLDGECKFSDEQCRYSHGALVQLSSLKEAIEPNYETIKPGSRILLKLKPEDGEDISVAKKSTEKYHLWHIAVVKSVDFDTKECVAKLENGVKTGEKRKISADEFHLSFEEIFPLSNDNEDVESDDSLSDTEYPDNKSCRTEPEGAGSGRPELLVEKSLLTNTPAIGEWERYTRGIGSKLLLSMGYVPGCGLGAAGAGRLQPVEARALPAGRTLDHCMQISQAANDPLKVEQKLKRLQKREEERNKRAYEREKERERRNVFNFLNRTLGDSSDKPETSKDTSLTDIKQSTNKDLNIEQFKITQDSKRLELELNKLKNSLNKYPTGSSVSLNIKSQIAEKSRELDNLKSREQNIEKEQRRRKDKKNMTVF</sequence>
<feature type="compositionally biased region" description="Polar residues" evidence="14">
    <location>
        <begin position="555"/>
        <end position="564"/>
    </location>
</feature>
<comment type="function">
    <text evidence="1">Transcription repressor.</text>
</comment>
<evidence type="ECO:0000259" key="15">
    <source>
        <dbReference type="PROSITE" id="PS50103"/>
    </source>
</evidence>
<dbReference type="InterPro" id="IPR000571">
    <property type="entry name" value="Znf_CCCH"/>
</dbReference>
<dbReference type="FunCoup" id="A0A0N1IJG9">
    <property type="interactions" value="1062"/>
</dbReference>
<keyword evidence="11" id="KW-0539">Nucleus</keyword>
<dbReference type="SMART" id="SM00443">
    <property type="entry name" value="G_patch"/>
    <property type="match status" value="1"/>
</dbReference>
<evidence type="ECO:0000256" key="8">
    <source>
        <dbReference type="ARBA" id="ARBA00023015"/>
    </source>
</evidence>
<feature type="compositionally biased region" description="Basic and acidic residues" evidence="14">
    <location>
        <begin position="596"/>
        <end position="605"/>
    </location>
</feature>
<feature type="coiled-coil region" evidence="13">
    <location>
        <begin position="400"/>
        <end position="484"/>
    </location>
</feature>
<keyword evidence="6 12" id="KW-0863">Zinc-finger</keyword>
<feature type="region of interest" description="Disordered" evidence="14">
    <location>
        <begin position="1012"/>
        <end position="1040"/>
    </location>
</feature>
<evidence type="ECO:0000256" key="14">
    <source>
        <dbReference type="SAM" id="MobiDB-lite"/>
    </source>
</evidence>
<proteinExistence type="predicted"/>
<dbReference type="EMBL" id="KQ459937">
    <property type="protein sequence ID" value="KPJ19227.1"/>
    <property type="molecule type" value="Genomic_DNA"/>
</dbReference>
<dbReference type="PROSITE" id="PS50103">
    <property type="entry name" value="ZF_C3H1"/>
    <property type="match status" value="1"/>
</dbReference>
<dbReference type="InParanoid" id="A0A0N1IJG9"/>
<reference evidence="17 18" key="1">
    <citation type="journal article" date="2015" name="Nat. Commun.">
        <title>Outbred genome sequencing and CRISPR/Cas9 gene editing in butterflies.</title>
        <authorList>
            <person name="Li X."/>
            <person name="Fan D."/>
            <person name="Zhang W."/>
            <person name="Liu G."/>
            <person name="Zhang L."/>
            <person name="Zhao L."/>
            <person name="Fang X."/>
            <person name="Chen L."/>
            <person name="Dong Y."/>
            <person name="Chen Y."/>
            <person name="Ding Y."/>
            <person name="Zhao R."/>
            <person name="Feng M."/>
            <person name="Zhu Y."/>
            <person name="Feng Y."/>
            <person name="Jiang X."/>
            <person name="Zhu D."/>
            <person name="Xiang H."/>
            <person name="Feng X."/>
            <person name="Li S."/>
            <person name="Wang J."/>
            <person name="Zhang G."/>
            <person name="Kronforst M.R."/>
            <person name="Wang W."/>
        </authorList>
    </citation>
    <scope>NUCLEOTIDE SEQUENCE [LARGE SCALE GENOMIC DNA]</scope>
    <source>
        <strain evidence="17">Ya'a_city_454_Pm</strain>
        <tissue evidence="17">Whole body</tissue>
    </source>
</reference>